<organism evidence="1 2">
    <name type="scientific">Halocaridina rubra</name>
    <name type="common">Hawaiian red shrimp</name>
    <dbReference type="NCBI Taxonomy" id="373956"/>
    <lineage>
        <taxon>Eukaryota</taxon>
        <taxon>Metazoa</taxon>
        <taxon>Ecdysozoa</taxon>
        <taxon>Arthropoda</taxon>
        <taxon>Crustacea</taxon>
        <taxon>Multicrustacea</taxon>
        <taxon>Malacostraca</taxon>
        <taxon>Eumalacostraca</taxon>
        <taxon>Eucarida</taxon>
        <taxon>Decapoda</taxon>
        <taxon>Pleocyemata</taxon>
        <taxon>Caridea</taxon>
        <taxon>Atyoidea</taxon>
        <taxon>Atyidae</taxon>
        <taxon>Halocaridina</taxon>
    </lineage>
</organism>
<accession>A0AAN8X0H8</accession>
<protein>
    <submittedName>
        <fullName evidence="1">Uncharacterized protein</fullName>
    </submittedName>
</protein>
<evidence type="ECO:0000313" key="1">
    <source>
        <dbReference type="EMBL" id="KAK7075720.1"/>
    </source>
</evidence>
<gene>
    <name evidence="1" type="ORF">SK128_024945</name>
</gene>
<name>A0AAN8X0H8_HALRR</name>
<proteinExistence type="predicted"/>
<keyword evidence="2" id="KW-1185">Reference proteome</keyword>
<sequence length="52" mass="5900">MPGNLKSPFNEIVYQAKLVIKQNLSLHSLDDACCLCQRVTVYQWQISSKCNA</sequence>
<evidence type="ECO:0000313" key="2">
    <source>
        <dbReference type="Proteomes" id="UP001381693"/>
    </source>
</evidence>
<dbReference type="EMBL" id="JAXCGZ010010214">
    <property type="protein sequence ID" value="KAK7075720.1"/>
    <property type="molecule type" value="Genomic_DNA"/>
</dbReference>
<reference evidence="1 2" key="1">
    <citation type="submission" date="2023-11" db="EMBL/GenBank/DDBJ databases">
        <title>Halocaridina rubra genome assembly.</title>
        <authorList>
            <person name="Smith C."/>
        </authorList>
    </citation>
    <scope>NUCLEOTIDE SEQUENCE [LARGE SCALE GENOMIC DNA]</scope>
    <source>
        <strain evidence="1">EP-1</strain>
        <tissue evidence="1">Whole</tissue>
    </source>
</reference>
<dbReference type="Proteomes" id="UP001381693">
    <property type="component" value="Unassembled WGS sequence"/>
</dbReference>
<comment type="caution">
    <text evidence="1">The sequence shown here is derived from an EMBL/GenBank/DDBJ whole genome shotgun (WGS) entry which is preliminary data.</text>
</comment>
<dbReference type="AlphaFoldDB" id="A0AAN8X0H8"/>